<dbReference type="RefSeq" id="WP_044833291.1">
    <property type="nucleotide sequence ID" value="NZ_CP059736.1"/>
</dbReference>
<sequence length="257" mass="29611">MEMDQFFSVLAKSDSVESIDTAFFEYVEQRNFKQEIQQLIDKQDYELLGRVRNDGIVLYEDKQWRMLLTLDALTTDPNVAVTFSSESLYSVISNHRYVLHAYPEDDEGIQVADEKNTITTRQLKILSSGFAYEFYQPEEKVVVALHNKSIKRPVCARYCGETGKKLAAYSGTHNLDRYKMFIGIMHQFGTAGSPFLEQLTKHPVNAIRWHALVELFKLDHERAKHILVSFLQDQCPTIRAQANATMAQLAEFERMNA</sequence>
<reference evidence="1 2" key="1">
    <citation type="journal article" date="2015" name="Genome Announc.">
        <title>Draft Genome Sequences of Marine Isolates of Thalassomonas viridans and Thalassomonas actiniarum.</title>
        <authorList>
            <person name="Olonade I."/>
            <person name="van Zyl L.J."/>
            <person name="Trindade M."/>
        </authorList>
    </citation>
    <scope>NUCLEOTIDE SEQUENCE [LARGE SCALE GENOMIC DNA]</scope>
    <source>
        <strain evidence="1 2">A5K-106</strain>
    </source>
</reference>
<organism evidence="1 2">
    <name type="scientific">Thalassomonas actiniarum</name>
    <dbReference type="NCBI Taxonomy" id="485447"/>
    <lineage>
        <taxon>Bacteria</taxon>
        <taxon>Pseudomonadati</taxon>
        <taxon>Pseudomonadota</taxon>
        <taxon>Gammaproteobacteria</taxon>
        <taxon>Alteromonadales</taxon>
        <taxon>Colwelliaceae</taxon>
        <taxon>Thalassomonas</taxon>
    </lineage>
</organism>
<gene>
    <name evidence="1" type="ORF">SG35_030565</name>
</gene>
<dbReference type="EMBL" id="CP059736">
    <property type="protein sequence ID" value="WDE02109.1"/>
    <property type="molecule type" value="Genomic_DNA"/>
</dbReference>
<accession>A0AAE9YXD5</accession>
<reference evidence="1 2" key="2">
    <citation type="journal article" date="2022" name="Mar. Drugs">
        <title>Bioassay-Guided Fractionation Leads to the Detection of Cholic Acid Generated by the Rare Thalassomonas sp.</title>
        <authorList>
            <person name="Pheiffer F."/>
            <person name="Schneider Y.K."/>
            <person name="Hansen E.H."/>
            <person name="Andersen J.H."/>
            <person name="Isaksson J."/>
            <person name="Busche T."/>
            <person name="R C."/>
            <person name="Kalinowski J."/>
            <person name="Zyl L.V."/>
            <person name="Trindade M."/>
        </authorList>
    </citation>
    <scope>NUCLEOTIDE SEQUENCE [LARGE SCALE GENOMIC DNA]</scope>
    <source>
        <strain evidence="1 2">A5K-106</strain>
    </source>
</reference>
<dbReference type="Proteomes" id="UP000032568">
    <property type="component" value="Chromosome pTact"/>
</dbReference>
<keyword evidence="2" id="KW-1185">Reference proteome</keyword>
<dbReference type="KEGG" id="tact:SG35_030565"/>
<protein>
    <recommendedName>
        <fullName evidence="3">HEAT repeat domain-containing protein</fullName>
    </recommendedName>
</protein>
<name>A0AAE9YXD5_9GAMM</name>
<dbReference type="InterPro" id="IPR016024">
    <property type="entry name" value="ARM-type_fold"/>
</dbReference>
<proteinExistence type="predicted"/>
<evidence type="ECO:0000313" key="1">
    <source>
        <dbReference type="EMBL" id="WDE02109.1"/>
    </source>
</evidence>
<dbReference type="AlphaFoldDB" id="A0AAE9YXD5"/>
<evidence type="ECO:0008006" key="3">
    <source>
        <dbReference type="Google" id="ProtNLM"/>
    </source>
</evidence>
<evidence type="ECO:0000313" key="2">
    <source>
        <dbReference type="Proteomes" id="UP000032568"/>
    </source>
</evidence>
<dbReference type="SUPFAM" id="SSF48371">
    <property type="entry name" value="ARM repeat"/>
    <property type="match status" value="1"/>
</dbReference>